<feature type="chain" id="PRO_5019472487" evidence="1">
    <location>
        <begin position="22"/>
        <end position="126"/>
    </location>
</feature>
<keyword evidence="1" id="KW-0732">Signal</keyword>
<dbReference type="EMBL" id="CP033219">
    <property type="protein sequence ID" value="AZV79553.1"/>
    <property type="molecule type" value="Genomic_DNA"/>
</dbReference>
<dbReference type="PROSITE" id="PS51549">
    <property type="entry name" value="DM13"/>
    <property type="match status" value="1"/>
</dbReference>
<dbReference type="RefSeq" id="WP_127750143.1">
    <property type="nucleotide sequence ID" value="NZ_CP033219.1"/>
</dbReference>
<protein>
    <submittedName>
        <fullName evidence="3">Twin-arginine translocation pathway signal protein</fullName>
    </submittedName>
</protein>
<dbReference type="AlphaFoldDB" id="A0A3T0N696"/>
<name>A0A3T0N696_9RHOB</name>
<evidence type="ECO:0000256" key="1">
    <source>
        <dbReference type="SAM" id="SignalP"/>
    </source>
</evidence>
<proteinExistence type="predicted"/>
<dbReference type="KEGG" id="sedi:EBB79_17855"/>
<keyword evidence="4" id="KW-1185">Reference proteome</keyword>
<sequence>MIRRTLTLIAFSAALATSAFADTTSRSGQFTGASDHVTSGGVTITKDAGGYVVQLGPKFSLDGAPDPKVGFGKDGSYVDGTLIGALHSKTGAQSFRVPADLNVSDFSEVYIWCEQFSVPLGVALLD</sequence>
<dbReference type="Pfam" id="PF10517">
    <property type="entry name" value="DM13"/>
    <property type="match status" value="1"/>
</dbReference>
<gene>
    <name evidence="3" type="ORF">EBB79_17855</name>
</gene>
<dbReference type="InterPro" id="IPR019545">
    <property type="entry name" value="DM13_domain"/>
</dbReference>
<dbReference type="OrthoDB" id="6106486at2"/>
<reference evidence="3 4" key="1">
    <citation type="submission" date="2018-10" db="EMBL/GenBank/DDBJ databases">
        <title>Parasedimentitalea marina sp. nov., a psychrophilic bacterium isolated from deep seawater of the New Britain Trench.</title>
        <authorList>
            <person name="Cao J."/>
        </authorList>
    </citation>
    <scope>NUCLEOTIDE SEQUENCE [LARGE SCALE GENOMIC DNA]</scope>
    <source>
        <strain evidence="3 4">W43</strain>
    </source>
</reference>
<organism evidence="3 4">
    <name type="scientific">Parasedimentitalea marina</name>
    <dbReference type="NCBI Taxonomy" id="2483033"/>
    <lineage>
        <taxon>Bacteria</taxon>
        <taxon>Pseudomonadati</taxon>
        <taxon>Pseudomonadota</taxon>
        <taxon>Alphaproteobacteria</taxon>
        <taxon>Rhodobacterales</taxon>
        <taxon>Paracoccaceae</taxon>
        <taxon>Parasedimentitalea</taxon>
    </lineage>
</organism>
<feature type="domain" description="DM13" evidence="2">
    <location>
        <begin position="28"/>
        <end position="126"/>
    </location>
</feature>
<feature type="signal peptide" evidence="1">
    <location>
        <begin position="1"/>
        <end position="21"/>
    </location>
</feature>
<evidence type="ECO:0000313" key="4">
    <source>
        <dbReference type="Proteomes" id="UP000283063"/>
    </source>
</evidence>
<evidence type="ECO:0000259" key="2">
    <source>
        <dbReference type="PROSITE" id="PS51549"/>
    </source>
</evidence>
<dbReference type="Proteomes" id="UP000283063">
    <property type="component" value="Chromosome"/>
</dbReference>
<accession>A0A3T0N696</accession>
<evidence type="ECO:0000313" key="3">
    <source>
        <dbReference type="EMBL" id="AZV79553.1"/>
    </source>
</evidence>